<dbReference type="RefSeq" id="WP_377067558.1">
    <property type="nucleotide sequence ID" value="NZ_JBHSJJ010000015.1"/>
</dbReference>
<keyword evidence="3" id="KW-1185">Reference proteome</keyword>
<evidence type="ECO:0000313" key="2">
    <source>
        <dbReference type="EMBL" id="MFC4874068.1"/>
    </source>
</evidence>
<dbReference type="EMBL" id="JBHSJJ010000015">
    <property type="protein sequence ID" value="MFC4874068.1"/>
    <property type="molecule type" value="Genomic_DNA"/>
</dbReference>
<evidence type="ECO:0008006" key="4">
    <source>
        <dbReference type="Google" id="ProtNLM"/>
    </source>
</evidence>
<comment type="caution">
    <text evidence="2">The sequence shown here is derived from an EMBL/GenBank/DDBJ whole genome shotgun (WGS) entry which is preliminary data.</text>
</comment>
<feature type="signal peptide" evidence="1">
    <location>
        <begin position="1"/>
        <end position="25"/>
    </location>
</feature>
<proteinExistence type="predicted"/>
<sequence length="153" mass="17583">MKAMMRRGFKRWLFAMVTIAASWIAAPNPDLWALFSKTRFVEKLNREYAMYFLYPAFPDELRAWEGKEVELSGFYIPIDVGTSKMVVLSKYPMVECFFCGGAGPESVAVVYLKEKPGRRLKTDEIVSVKGILELNEDDVDELNFIIRDARIIP</sequence>
<keyword evidence="1" id="KW-0732">Signal</keyword>
<dbReference type="Proteomes" id="UP001595818">
    <property type="component" value="Unassembled WGS sequence"/>
</dbReference>
<protein>
    <recommendedName>
        <fullName evidence="4">DUF3299 domain-containing protein</fullName>
    </recommendedName>
</protein>
<reference evidence="3" key="1">
    <citation type="journal article" date="2019" name="Int. J. Syst. Evol. Microbiol.">
        <title>The Global Catalogue of Microorganisms (GCM) 10K type strain sequencing project: providing services to taxonomists for standard genome sequencing and annotation.</title>
        <authorList>
            <consortium name="The Broad Institute Genomics Platform"/>
            <consortium name="The Broad Institute Genome Sequencing Center for Infectious Disease"/>
            <person name="Wu L."/>
            <person name="Ma J."/>
        </authorList>
    </citation>
    <scope>NUCLEOTIDE SEQUENCE [LARGE SCALE GENOMIC DNA]</scope>
    <source>
        <strain evidence="3">CGMCC 4.7466</strain>
    </source>
</reference>
<evidence type="ECO:0000313" key="3">
    <source>
        <dbReference type="Proteomes" id="UP001595818"/>
    </source>
</evidence>
<dbReference type="Gene3D" id="2.40.50.870">
    <property type="entry name" value="Protein of unknown function (DUF3299)"/>
    <property type="match status" value="1"/>
</dbReference>
<name>A0ABV9T5S0_9BACT</name>
<evidence type="ECO:0000256" key="1">
    <source>
        <dbReference type="SAM" id="SignalP"/>
    </source>
</evidence>
<organism evidence="2 3">
    <name type="scientific">Negadavirga shengliensis</name>
    <dbReference type="NCBI Taxonomy" id="1389218"/>
    <lineage>
        <taxon>Bacteria</taxon>
        <taxon>Pseudomonadati</taxon>
        <taxon>Bacteroidota</taxon>
        <taxon>Cytophagia</taxon>
        <taxon>Cytophagales</taxon>
        <taxon>Cyclobacteriaceae</taxon>
        <taxon>Negadavirga</taxon>
    </lineage>
</organism>
<accession>A0ABV9T5S0</accession>
<gene>
    <name evidence="2" type="ORF">ACFPFU_20350</name>
</gene>
<feature type="chain" id="PRO_5045731503" description="DUF3299 domain-containing protein" evidence="1">
    <location>
        <begin position="26"/>
        <end position="153"/>
    </location>
</feature>